<evidence type="ECO:0000313" key="3">
    <source>
        <dbReference type="EMBL" id="RGJ00344.1"/>
    </source>
</evidence>
<dbReference type="RefSeq" id="WP_055650230.1">
    <property type="nucleotide sequence ID" value="NZ_CABJBJ010000033.1"/>
</dbReference>
<feature type="region of interest" description="Disordered" evidence="1">
    <location>
        <begin position="96"/>
        <end position="176"/>
    </location>
</feature>
<gene>
    <name evidence="4" type="ORF">DXC39_15380</name>
    <name evidence="3" type="ORF">DXD79_21220</name>
    <name evidence="2" type="ORF">GNE07_25540</name>
</gene>
<evidence type="ECO:0000313" key="7">
    <source>
        <dbReference type="Proteomes" id="UP000434223"/>
    </source>
</evidence>
<sequence length="176" mass="19685">MAAKKDRERFTIKFNENDPSHRKVIEILESQGAHSKAPFIVNAILHYIHCPETPDIPVSWLMDKGSIEEMVRGILKEQTSDVAKPKPEIRAQPAVKLQSSANMQPAAATQVTGEIKPEAERQPMENMQPVTDMGQRTEETLATAFHEKQAAPSDKKTEENPARALIMNTLSAFRNN</sequence>
<dbReference type="Proteomes" id="UP000261257">
    <property type="component" value="Unassembled WGS sequence"/>
</dbReference>
<dbReference type="EMBL" id="QSON01000011">
    <property type="protein sequence ID" value="RGJ00344.1"/>
    <property type="molecule type" value="Genomic_DNA"/>
</dbReference>
<name>A0A174SQL3_9FIRM</name>
<evidence type="ECO:0000313" key="6">
    <source>
        <dbReference type="Proteomes" id="UP000263014"/>
    </source>
</evidence>
<evidence type="ECO:0000313" key="5">
    <source>
        <dbReference type="Proteomes" id="UP000261257"/>
    </source>
</evidence>
<dbReference type="EMBL" id="QSSQ01000014">
    <property type="protein sequence ID" value="RGM03403.1"/>
    <property type="molecule type" value="Genomic_DNA"/>
</dbReference>
<dbReference type="Proteomes" id="UP000434223">
    <property type="component" value="Unassembled WGS sequence"/>
</dbReference>
<organism evidence="3 6">
    <name type="scientific">Hungatella hathewayi</name>
    <dbReference type="NCBI Taxonomy" id="154046"/>
    <lineage>
        <taxon>Bacteria</taxon>
        <taxon>Bacillati</taxon>
        <taxon>Bacillota</taxon>
        <taxon>Clostridia</taxon>
        <taxon>Lachnospirales</taxon>
        <taxon>Lachnospiraceae</taxon>
        <taxon>Hungatella</taxon>
    </lineage>
</organism>
<evidence type="ECO:0000313" key="4">
    <source>
        <dbReference type="EMBL" id="RGM03403.1"/>
    </source>
</evidence>
<feature type="compositionally biased region" description="Basic and acidic residues" evidence="1">
    <location>
        <begin position="135"/>
        <end position="161"/>
    </location>
</feature>
<reference evidence="5 6" key="1">
    <citation type="submission" date="2018-08" db="EMBL/GenBank/DDBJ databases">
        <title>A genome reference for cultivated species of the human gut microbiota.</title>
        <authorList>
            <person name="Zou Y."/>
            <person name="Xue W."/>
            <person name="Luo G."/>
        </authorList>
    </citation>
    <scope>NUCLEOTIDE SEQUENCE [LARGE SCALE GENOMIC DNA]</scope>
    <source>
        <strain evidence="4 5">TF05-11AC</strain>
        <strain evidence="3 6">TM09-12</strain>
    </source>
</reference>
<evidence type="ECO:0000313" key="2">
    <source>
        <dbReference type="EMBL" id="MUB66387.1"/>
    </source>
</evidence>
<dbReference type="Proteomes" id="UP000263014">
    <property type="component" value="Unassembled WGS sequence"/>
</dbReference>
<dbReference type="AlphaFoldDB" id="A0A174SQL3"/>
<protein>
    <submittedName>
        <fullName evidence="3">Uncharacterized protein</fullName>
    </submittedName>
</protein>
<comment type="caution">
    <text evidence="3">The sequence shown here is derived from an EMBL/GenBank/DDBJ whole genome shotgun (WGS) entry which is preliminary data.</text>
</comment>
<reference evidence="2 7" key="2">
    <citation type="submission" date="2019-09" db="EMBL/GenBank/DDBJ databases">
        <title>Draft genome sequencing of Hungatella hathewayi 123Y-2.</title>
        <authorList>
            <person name="Lv Q."/>
            <person name="Li S."/>
        </authorList>
    </citation>
    <scope>NUCLEOTIDE SEQUENCE [LARGE SCALE GENOMIC DNA]</scope>
    <source>
        <strain evidence="2 7">123Y-2</strain>
    </source>
</reference>
<dbReference type="OrthoDB" id="1922240at2"/>
<dbReference type="EMBL" id="WNME01000025">
    <property type="protein sequence ID" value="MUB66387.1"/>
    <property type="molecule type" value="Genomic_DNA"/>
</dbReference>
<proteinExistence type="predicted"/>
<feature type="compositionally biased region" description="Polar residues" evidence="1">
    <location>
        <begin position="97"/>
        <end position="112"/>
    </location>
</feature>
<accession>A0A174SQL3</accession>
<evidence type="ECO:0000256" key="1">
    <source>
        <dbReference type="SAM" id="MobiDB-lite"/>
    </source>
</evidence>